<keyword evidence="2" id="KW-1185">Reference proteome</keyword>
<dbReference type="Pfam" id="PF05263">
    <property type="entry name" value="DUF722"/>
    <property type="match status" value="1"/>
</dbReference>
<dbReference type="RefSeq" id="WP_369948705.1">
    <property type="nucleotide sequence ID" value="NZ_JBCLSH010000037.1"/>
</dbReference>
<evidence type="ECO:0000313" key="2">
    <source>
        <dbReference type="Proteomes" id="UP001565283"/>
    </source>
</evidence>
<comment type="caution">
    <text evidence="1">The sequence shown here is derived from an EMBL/GenBank/DDBJ whole genome shotgun (WGS) entry which is preliminary data.</text>
</comment>
<dbReference type="Proteomes" id="UP001565283">
    <property type="component" value="Unassembled WGS sequence"/>
</dbReference>
<dbReference type="InterPro" id="IPR007927">
    <property type="entry name" value="DUF722"/>
</dbReference>
<gene>
    <name evidence="1" type="ORF">AALA52_08535</name>
</gene>
<organism evidence="1 2">
    <name type="scientific">Lactococcus ileimucosae</name>
    <dbReference type="NCBI Taxonomy" id="2941329"/>
    <lineage>
        <taxon>Bacteria</taxon>
        <taxon>Bacillati</taxon>
        <taxon>Bacillota</taxon>
        <taxon>Bacilli</taxon>
        <taxon>Lactobacillales</taxon>
        <taxon>Streptococcaceae</taxon>
        <taxon>Lactococcus</taxon>
    </lineage>
</organism>
<protein>
    <submittedName>
        <fullName evidence="1">DUF722 domain-containing protein</fullName>
    </submittedName>
</protein>
<sequence length="130" mass="15221">MPKVDKLDRLIGDYLTGRLDAAIKMRELYLRQPKYQDSLGVQVQRNNTAPQEAAYIRVESDDRLTNLKYQKEVLDTFWAIADDDTKEALTLYHKRGLNWNGVSVEMYISRKALYKINCKFKDSIRDLLSM</sequence>
<reference evidence="1 2" key="1">
    <citation type="submission" date="2024-03" db="EMBL/GenBank/DDBJ databases">
        <title>Mouse gut bacterial collection (mGBC) of GemPharmatech.</title>
        <authorList>
            <person name="He Y."/>
            <person name="Dong L."/>
            <person name="Wu D."/>
            <person name="Gao X."/>
            <person name="Lin Z."/>
        </authorList>
    </citation>
    <scope>NUCLEOTIDE SEQUENCE [LARGE SCALE GENOMIC DNA]</scope>
    <source>
        <strain evidence="1 2">61-15</strain>
    </source>
</reference>
<dbReference type="EMBL" id="JBCLSH010000037">
    <property type="protein sequence ID" value="MEY8444275.1"/>
    <property type="molecule type" value="Genomic_DNA"/>
</dbReference>
<name>A0ABV4D8R0_9LACT</name>
<proteinExistence type="predicted"/>
<accession>A0ABV4D8R0</accession>
<evidence type="ECO:0000313" key="1">
    <source>
        <dbReference type="EMBL" id="MEY8444275.1"/>
    </source>
</evidence>